<protein>
    <submittedName>
        <fullName evidence="1">Uncharacterized protein</fullName>
    </submittedName>
</protein>
<organism evidence="1 2">
    <name type="scientific">Sphaeroforma arctica JP610</name>
    <dbReference type="NCBI Taxonomy" id="667725"/>
    <lineage>
        <taxon>Eukaryota</taxon>
        <taxon>Ichthyosporea</taxon>
        <taxon>Ichthyophonida</taxon>
        <taxon>Sphaeroforma</taxon>
    </lineage>
</organism>
<reference evidence="1 2" key="1">
    <citation type="submission" date="2011-02" db="EMBL/GenBank/DDBJ databases">
        <title>The Genome Sequence of Sphaeroforma arctica JP610.</title>
        <authorList>
            <consortium name="The Broad Institute Genome Sequencing Platform"/>
            <person name="Russ C."/>
            <person name="Cuomo C."/>
            <person name="Young S.K."/>
            <person name="Zeng Q."/>
            <person name="Gargeya S."/>
            <person name="Alvarado L."/>
            <person name="Berlin A."/>
            <person name="Chapman S.B."/>
            <person name="Chen Z."/>
            <person name="Freedman E."/>
            <person name="Gellesch M."/>
            <person name="Goldberg J."/>
            <person name="Griggs A."/>
            <person name="Gujja S."/>
            <person name="Heilman E."/>
            <person name="Heiman D."/>
            <person name="Howarth C."/>
            <person name="Mehta T."/>
            <person name="Neiman D."/>
            <person name="Pearson M."/>
            <person name="Roberts A."/>
            <person name="Saif S."/>
            <person name="Shea T."/>
            <person name="Shenoy N."/>
            <person name="Sisk P."/>
            <person name="Stolte C."/>
            <person name="Sykes S."/>
            <person name="White J."/>
            <person name="Yandava C."/>
            <person name="Burger G."/>
            <person name="Gray M.W."/>
            <person name="Holland P.W.H."/>
            <person name="King N."/>
            <person name="Lang F.B.F."/>
            <person name="Roger A.J."/>
            <person name="Ruiz-Trillo I."/>
            <person name="Haas B."/>
            <person name="Nusbaum C."/>
            <person name="Birren B."/>
        </authorList>
    </citation>
    <scope>NUCLEOTIDE SEQUENCE [LARGE SCALE GENOMIC DNA]</scope>
    <source>
        <strain evidence="1 2">JP610</strain>
    </source>
</reference>
<proteinExistence type="predicted"/>
<dbReference type="EMBL" id="KQ242536">
    <property type="protein sequence ID" value="KNC78219.1"/>
    <property type="molecule type" value="Genomic_DNA"/>
</dbReference>
<dbReference type="Proteomes" id="UP000054560">
    <property type="component" value="Unassembled WGS sequence"/>
</dbReference>
<dbReference type="AlphaFoldDB" id="A0A0L0FNB7"/>
<evidence type="ECO:0000313" key="1">
    <source>
        <dbReference type="EMBL" id="KNC78219.1"/>
    </source>
</evidence>
<gene>
    <name evidence="1" type="ORF">SARC_09346</name>
</gene>
<evidence type="ECO:0000313" key="2">
    <source>
        <dbReference type="Proteomes" id="UP000054560"/>
    </source>
</evidence>
<sequence length="118" mass="12861">ANAHAVKRSSTMNPKNVEMRTFTAVTDMSYWIVRSAMQREMTVSRGCLTVINTLVVRSANHRAHAILQATTTSVVIYHLTSANMVRSTTPNAVGTLKNVATTLQSNAALLIAASKFRL</sequence>
<keyword evidence="2" id="KW-1185">Reference proteome</keyword>
<dbReference type="RefSeq" id="XP_014152121.1">
    <property type="nucleotide sequence ID" value="XM_014296646.1"/>
</dbReference>
<dbReference type="GeneID" id="25909850"/>
<accession>A0A0L0FNB7</accession>
<feature type="non-terminal residue" evidence="1">
    <location>
        <position position="1"/>
    </location>
</feature>
<name>A0A0L0FNB7_9EUKA</name>